<dbReference type="OrthoDB" id="9800627at2"/>
<dbReference type="RefSeq" id="WP_146514394.1">
    <property type="nucleotide sequence ID" value="NZ_SJPI01000001.1"/>
</dbReference>
<feature type="domain" description="CBS" evidence="19">
    <location>
        <begin position="271"/>
        <end position="327"/>
    </location>
</feature>
<keyword evidence="10 18" id="KW-1133">Transmembrane helix</keyword>
<evidence type="ECO:0000256" key="2">
    <source>
        <dbReference type="ARBA" id="ARBA00007931"/>
    </source>
</evidence>
<dbReference type="InterPro" id="IPR016483">
    <property type="entry name" value="UCP006404_Pept_M50_CBS"/>
</dbReference>
<dbReference type="GO" id="GO:0005886">
    <property type="term" value="C:plasma membrane"/>
    <property type="evidence" value="ECO:0007669"/>
    <property type="project" value="UniProtKB-SubCell"/>
</dbReference>
<evidence type="ECO:0000313" key="20">
    <source>
        <dbReference type="EMBL" id="TWT54330.1"/>
    </source>
</evidence>
<keyword evidence="11 20" id="KW-0482">Metalloprotease</keyword>
<dbReference type="SUPFAM" id="SSF54631">
    <property type="entry name" value="CBS-domain pair"/>
    <property type="match status" value="1"/>
</dbReference>
<organism evidence="20 21">
    <name type="scientific">Rubripirellula amarantea</name>
    <dbReference type="NCBI Taxonomy" id="2527999"/>
    <lineage>
        <taxon>Bacteria</taxon>
        <taxon>Pseudomonadati</taxon>
        <taxon>Planctomycetota</taxon>
        <taxon>Planctomycetia</taxon>
        <taxon>Pirellulales</taxon>
        <taxon>Pirellulaceae</taxon>
        <taxon>Rubripirellula</taxon>
    </lineage>
</organism>
<comment type="cofactor">
    <cofactor evidence="15">
        <name>Zn(2+)</name>
        <dbReference type="ChEBI" id="CHEBI:29105"/>
    </cofactor>
    <text evidence="15">Binds 1 zinc ion per subunit.</text>
</comment>
<dbReference type="PANTHER" id="PTHR39188">
    <property type="entry name" value="MEMBRANE-ASSOCIATED ZINC METALLOPROTEASE M50B"/>
    <property type="match status" value="1"/>
</dbReference>
<dbReference type="AlphaFoldDB" id="A0A5C5WUT8"/>
<dbReference type="CDD" id="cd06164">
    <property type="entry name" value="S2P-M50_SpoIVFB_CBS"/>
    <property type="match status" value="1"/>
</dbReference>
<keyword evidence="6 15" id="KW-0479">Metal-binding</keyword>
<keyword evidence="7" id="KW-0677">Repeat</keyword>
<feature type="active site" evidence="14">
    <location>
        <position position="63"/>
    </location>
</feature>
<comment type="similarity">
    <text evidence="2">Belongs to the peptidase M50B family.</text>
</comment>
<evidence type="ECO:0000259" key="19">
    <source>
        <dbReference type="PROSITE" id="PS51371"/>
    </source>
</evidence>
<dbReference type="CDD" id="cd02205">
    <property type="entry name" value="CBS_pair_SF"/>
    <property type="match status" value="1"/>
</dbReference>
<dbReference type="GO" id="GO:0046872">
    <property type="term" value="F:metal ion binding"/>
    <property type="evidence" value="ECO:0007669"/>
    <property type="project" value="UniProtKB-KW"/>
</dbReference>
<reference evidence="20 21" key="1">
    <citation type="submission" date="2019-02" db="EMBL/GenBank/DDBJ databases">
        <title>Deep-cultivation of Planctomycetes and their phenomic and genomic characterization uncovers novel biology.</title>
        <authorList>
            <person name="Wiegand S."/>
            <person name="Jogler M."/>
            <person name="Boedeker C."/>
            <person name="Pinto D."/>
            <person name="Vollmers J."/>
            <person name="Rivas-Marin E."/>
            <person name="Kohn T."/>
            <person name="Peeters S.H."/>
            <person name="Heuer A."/>
            <person name="Rast P."/>
            <person name="Oberbeckmann S."/>
            <person name="Bunk B."/>
            <person name="Jeske O."/>
            <person name="Meyerdierks A."/>
            <person name="Storesund J.E."/>
            <person name="Kallscheuer N."/>
            <person name="Luecker S."/>
            <person name="Lage O.M."/>
            <person name="Pohl T."/>
            <person name="Merkel B.J."/>
            <person name="Hornburger P."/>
            <person name="Mueller R.-W."/>
            <person name="Bruemmer F."/>
            <person name="Labrenz M."/>
            <person name="Spormann A.M."/>
            <person name="Op Den Camp H."/>
            <person name="Overmann J."/>
            <person name="Amann R."/>
            <person name="Jetten M.S.M."/>
            <person name="Mascher T."/>
            <person name="Medema M.H."/>
            <person name="Devos D.P."/>
            <person name="Kaster A.-K."/>
            <person name="Ovreas L."/>
            <person name="Rohde M."/>
            <person name="Galperin M.Y."/>
            <person name="Jogler C."/>
        </authorList>
    </citation>
    <scope>NUCLEOTIDE SEQUENCE [LARGE SCALE GENOMIC DNA]</scope>
    <source>
        <strain evidence="20 21">Pla22</strain>
    </source>
</reference>
<keyword evidence="21" id="KW-1185">Reference proteome</keyword>
<evidence type="ECO:0000256" key="18">
    <source>
        <dbReference type="SAM" id="Phobius"/>
    </source>
</evidence>
<keyword evidence="9 15" id="KW-0862">Zinc</keyword>
<dbReference type="GO" id="GO:0006508">
    <property type="term" value="P:proteolysis"/>
    <property type="evidence" value="ECO:0007669"/>
    <property type="project" value="UniProtKB-KW"/>
</dbReference>
<feature type="transmembrane region" description="Helical" evidence="18">
    <location>
        <begin position="102"/>
        <end position="127"/>
    </location>
</feature>
<dbReference type="Gene3D" id="3.10.580.10">
    <property type="entry name" value="CBS-domain"/>
    <property type="match status" value="1"/>
</dbReference>
<evidence type="ECO:0000313" key="21">
    <source>
        <dbReference type="Proteomes" id="UP000316598"/>
    </source>
</evidence>
<feature type="binding site" evidence="15">
    <location>
        <position position="66"/>
    </location>
    <ligand>
        <name>Zn(2+)</name>
        <dbReference type="ChEBI" id="CHEBI:29105"/>
        <note>catalytic</note>
    </ligand>
</feature>
<dbReference type="PANTHER" id="PTHR39188:SF3">
    <property type="entry name" value="STAGE IV SPORULATION PROTEIN FB"/>
    <property type="match status" value="1"/>
</dbReference>
<feature type="transmembrane region" description="Helical" evidence="18">
    <location>
        <begin position="12"/>
        <end position="34"/>
    </location>
</feature>
<feature type="binding site" evidence="15">
    <location>
        <position position="191"/>
    </location>
    <ligand>
        <name>Zn(2+)</name>
        <dbReference type="ChEBI" id="CHEBI:29105"/>
        <note>catalytic</note>
    </ligand>
</feature>
<evidence type="ECO:0000256" key="9">
    <source>
        <dbReference type="ARBA" id="ARBA00022833"/>
    </source>
</evidence>
<dbReference type="Pfam" id="PF02163">
    <property type="entry name" value="Peptidase_M50"/>
    <property type="match status" value="1"/>
</dbReference>
<dbReference type="PIRSF" id="PIRSF006404">
    <property type="entry name" value="UCP006404_Pept_M50_CBS"/>
    <property type="match status" value="1"/>
</dbReference>
<comment type="subcellular location">
    <subcellularLocation>
        <location evidence="1">Cell membrane</location>
        <topology evidence="1">Multi-pass membrane protein</topology>
    </subcellularLocation>
</comment>
<evidence type="ECO:0000256" key="17">
    <source>
        <dbReference type="SAM" id="MobiDB-lite"/>
    </source>
</evidence>
<dbReference type="InterPro" id="IPR008915">
    <property type="entry name" value="Peptidase_M50"/>
</dbReference>
<evidence type="ECO:0000256" key="1">
    <source>
        <dbReference type="ARBA" id="ARBA00004651"/>
    </source>
</evidence>
<dbReference type="InterPro" id="IPR046342">
    <property type="entry name" value="CBS_dom_sf"/>
</dbReference>
<comment type="caution">
    <text evidence="20">The sequence shown here is derived from an EMBL/GenBank/DDBJ whole genome shotgun (WGS) entry which is preliminary data.</text>
</comment>
<feature type="transmembrane region" description="Helical" evidence="18">
    <location>
        <begin position="209"/>
        <end position="229"/>
    </location>
</feature>
<keyword evidence="3" id="KW-1003">Cell membrane</keyword>
<evidence type="ECO:0000256" key="11">
    <source>
        <dbReference type="ARBA" id="ARBA00023049"/>
    </source>
</evidence>
<feature type="binding site" evidence="15">
    <location>
        <position position="62"/>
    </location>
    <ligand>
        <name>Zn(2+)</name>
        <dbReference type="ChEBI" id="CHEBI:29105"/>
        <note>catalytic</note>
    </ligand>
</feature>
<feature type="transmembrane region" description="Helical" evidence="18">
    <location>
        <begin position="165"/>
        <end position="188"/>
    </location>
</feature>
<dbReference type="PROSITE" id="PS51371">
    <property type="entry name" value="CBS"/>
    <property type="match status" value="1"/>
</dbReference>
<evidence type="ECO:0000256" key="13">
    <source>
        <dbReference type="ARBA" id="ARBA00023136"/>
    </source>
</evidence>
<evidence type="ECO:0000256" key="5">
    <source>
        <dbReference type="ARBA" id="ARBA00022692"/>
    </source>
</evidence>
<feature type="transmembrane region" description="Helical" evidence="18">
    <location>
        <begin position="235"/>
        <end position="253"/>
    </location>
</feature>
<dbReference type="Proteomes" id="UP000316598">
    <property type="component" value="Unassembled WGS sequence"/>
</dbReference>
<evidence type="ECO:0000256" key="12">
    <source>
        <dbReference type="ARBA" id="ARBA00023122"/>
    </source>
</evidence>
<evidence type="ECO:0000256" key="16">
    <source>
        <dbReference type="PROSITE-ProRule" id="PRU00703"/>
    </source>
</evidence>
<keyword evidence="8" id="KW-0378">Hydrolase</keyword>
<dbReference type="InterPro" id="IPR000644">
    <property type="entry name" value="CBS_dom"/>
</dbReference>
<feature type="transmembrane region" description="Helical" evidence="18">
    <location>
        <begin position="40"/>
        <end position="62"/>
    </location>
</feature>
<name>A0A5C5WUT8_9BACT</name>
<accession>A0A5C5WUT8</accession>
<dbReference type="EMBL" id="SJPI01000001">
    <property type="protein sequence ID" value="TWT54330.1"/>
    <property type="molecule type" value="Genomic_DNA"/>
</dbReference>
<dbReference type="Pfam" id="PF00571">
    <property type="entry name" value="CBS"/>
    <property type="match status" value="1"/>
</dbReference>
<proteinExistence type="inferred from homology"/>
<keyword evidence="13 18" id="KW-0472">Membrane</keyword>
<evidence type="ECO:0000256" key="8">
    <source>
        <dbReference type="ARBA" id="ARBA00022801"/>
    </source>
</evidence>
<keyword evidence="12 16" id="KW-0129">CBS domain</keyword>
<evidence type="ECO:0000256" key="6">
    <source>
        <dbReference type="ARBA" id="ARBA00022723"/>
    </source>
</evidence>
<evidence type="ECO:0000256" key="7">
    <source>
        <dbReference type="ARBA" id="ARBA00022737"/>
    </source>
</evidence>
<protein>
    <submittedName>
        <fullName evidence="20">Putative zinc metalloprotease Rip3</fullName>
    </submittedName>
</protein>
<feature type="region of interest" description="Disordered" evidence="17">
    <location>
        <begin position="411"/>
        <end position="430"/>
    </location>
</feature>
<keyword evidence="4 20" id="KW-0645">Protease</keyword>
<evidence type="ECO:0000256" key="15">
    <source>
        <dbReference type="PIRSR" id="PIRSR006404-2"/>
    </source>
</evidence>
<keyword evidence="5 18" id="KW-0812">Transmembrane</keyword>
<evidence type="ECO:0000256" key="3">
    <source>
        <dbReference type="ARBA" id="ARBA00022475"/>
    </source>
</evidence>
<dbReference type="GO" id="GO:0008237">
    <property type="term" value="F:metallopeptidase activity"/>
    <property type="evidence" value="ECO:0007669"/>
    <property type="project" value="UniProtKB-KW"/>
</dbReference>
<evidence type="ECO:0000256" key="14">
    <source>
        <dbReference type="PIRSR" id="PIRSR006404-1"/>
    </source>
</evidence>
<evidence type="ECO:0000256" key="4">
    <source>
        <dbReference type="ARBA" id="ARBA00022670"/>
    </source>
</evidence>
<sequence>MPESLLSRRLSLGTYAGIPLYVHWSFALAVLYVGLTSLDLGWAGVGFSIAQLFGVFFCVTLHEYGHAIAARRFGIGTADITLLPIGGVARLKKMPRIPWQELVVAVAGPAVNVVIAIVLGVFLALTIDPEIFSAIGTYVNALFLEGPITDETLMMIMDLLSQPSWIGFGLLLLFVNVMLVVFNMIPAFPMDGGRVFRSIMAMFMDYRRATFIASRVGLVCAAIMAMLALRSSPPSLFPLFIAAFIAYAGMAEARQVNVMETVRGLTVGEVMIENTPWVSMNMPVVDVIKTMRSSSLTSVPVISIAGTVVGMLSISDLQRYMRQGVDPGATAGELVDHGKSAFPILQSALLDEVLGTLDKHHRQVPVINQTYQLVGILDLDSMMMRAELIRAASTALGENGFGQIWNGYSSDHDSTDSNPYRPPSQFDATT</sequence>
<gene>
    <name evidence="20" type="primary">rip3</name>
    <name evidence="20" type="ORF">Pla22_19760</name>
</gene>
<evidence type="ECO:0000256" key="10">
    <source>
        <dbReference type="ARBA" id="ARBA00022989"/>
    </source>
</evidence>